<feature type="non-terminal residue" evidence="1">
    <location>
        <position position="1"/>
    </location>
</feature>
<dbReference type="Proteomes" id="UP000688947">
    <property type="component" value="Unassembled WGS sequence"/>
</dbReference>
<evidence type="ECO:0000313" key="1">
    <source>
        <dbReference type="EMBL" id="KAG6945331.1"/>
    </source>
</evidence>
<dbReference type="AlphaFoldDB" id="A0A8T1TN88"/>
<proteinExistence type="predicted"/>
<comment type="caution">
    <text evidence="1">The sequence shown here is derived from an EMBL/GenBank/DDBJ whole genome shotgun (WGS) entry which is preliminary data.</text>
</comment>
<gene>
    <name evidence="1" type="ORF">JG687_00017361</name>
</gene>
<dbReference type="EMBL" id="JAENGZ010001998">
    <property type="protein sequence ID" value="KAG6945331.1"/>
    <property type="molecule type" value="Genomic_DNA"/>
</dbReference>
<protein>
    <submittedName>
        <fullName evidence="1">Uncharacterized protein</fullName>
    </submittedName>
</protein>
<name>A0A8T1TN88_9STRA</name>
<dbReference type="OrthoDB" id="126849at2759"/>
<sequence>LYRQKRLDLPTEYVDDLKTFYRSLKRVEEDNDQDGNERKPGQEPLTFSLYTQLAERTLTHSDNGISHLFILTQWNIMCRSKSAEALHLSHLQWADDSVGCILHKTKTNKEGTDPKDPRHIYANPTQPATSWILVLEVYLASSPTLVSG</sequence>
<dbReference type="VEuPathDB" id="FungiDB:PC110_g22049"/>
<reference evidence="1" key="1">
    <citation type="submission" date="2021-01" db="EMBL/GenBank/DDBJ databases">
        <title>Phytophthora aleatoria, a newly-described species from Pinus radiata is distinct from Phytophthora cactorum isolates based on comparative genomics.</title>
        <authorList>
            <person name="Mcdougal R."/>
            <person name="Panda P."/>
            <person name="Williams N."/>
            <person name="Studholme D.J."/>
        </authorList>
    </citation>
    <scope>NUCLEOTIDE SEQUENCE</scope>
    <source>
        <strain evidence="1">NZFS 3830</strain>
    </source>
</reference>
<evidence type="ECO:0000313" key="2">
    <source>
        <dbReference type="Proteomes" id="UP000688947"/>
    </source>
</evidence>
<accession>A0A8T1TN88</accession>
<organism evidence="1 2">
    <name type="scientific">Phytophthora cactorum</name>
    <dbReference type="NCBI Taxonomy" id="29920"/>
    <lineage>
        <taxon>Eukaryota</taxon>
        <taxon>Sar</taxon>
        <taxon>Stramenopiles</taxon>
        <taxon>Oomycota</taxon>
        <taxon>Peronosporomycetes</taxon>
        <taxon>Peronosporales</taxon>
        <taxon>Peronosporaceae</taxon>
        <taxon>Phytophthora</taxon>
    </lineage>
</organism>